<dbReference type="Proteomes" id="UP000636010">
    <property type="component" value="Unassembled WGS sequence"/>
</dbReference>
<comment type="caution">
    <text evidence="3">The sequence shown here is derived from an EMBL/GenBank/DDBJ whole genome shotgun (WGS) entry which is preliminary data.</text>
</comment>
<dbReference type="InterPro" id="IPR018764">
    <property type="entry name" value="RskA_C"/>
</dbReference>
<dbReference type="InterPro" id="IPR051474">
    <property type="entry name" value="Anti-sigma-K/W_factor"/>
</dbReference>
<keyword evidence="4" id="KW-1185">Reference proteome</keyword>
<name>A0ABQ1LRF3_9BACT</name>
<keyword evidence="1" id="KW-0812">Transmembrane</keyword>
<accession>A0ABQ1LRF3</accession>
<sequence>MNIENYISSGIIEAYVLDQLTEQERHEVQQMAEQHQEVRIAIIEAEDTLIAFAQKGSITPPVSSKNKLFQDLGIEIQQPPVEEKKEVEESLKANTSTSEIRPAVKERSLYQYISAAASIIAILGIVLSFYYRGQWLETEDRLFSLISQNETLAQQYNIVKNQADQYASNLDILRQPGIENVLMDGLDISPDAEAVVHWNKNTNEVYLNAKKMPYNEDAYQYQLWAIVDGKPVDMGVFDVSGDMTGLLKMKSINKPSAFAVTLEPRGGSANPTMDQMYVIGQI</sequence>
<protein>
    <recommendedName>
        <fullName evidence="2">Anti-sigma K factor RskA C-terminal domain-containing protein</fullName>
    </recommendedName>
</protein>
<dbReference type="PANTHER" id="PTHR37461:SF1">
    <property type="entry name" value="ANTI-SIGMA-K FACTOR RSKA"/>
    <property type="match status" value="1"/>
</dbReference>
<dbReference type="PANTHER" id="PTHR37461">
    <property type="entry name" value="ANTI-SIGMA-K FACTOR RSKA"/>
    <property type="match status" value="1"/>
</dbReference>
<keyword evidence="1" id="KW-0472">Membrane</keyword>
<proteinExistence type="predicted"/>
<evidence type="ECO:0000256" key="1">
    <source>
        <dbReference type="SAM" id="Phobius"/>
    </source>
</evidence>
<dbReference type="Pfam" id="PF10099">
    <property type="entry name" value="RskA_C"/>
    <property type="match status" value="1"/>
</dbReference>
<evidence type="ECO:0000259" key="2">
    <source>
        <dbReference type="Pfam" id="PF10099"/>
    </source>
</evidence>
<gene>
    <name evidence="3" type="ORF">GCM10011506_10510</name>
</gene>
<dbReference type="EMBL" id="BMEC01000003">
    <property type="protein sequence ID" value="GGC26938.1"/>
    <property type="molecule type" value="Genomic_DNA"/>
</dbReference>
<evidence type="ECO:0000313" key="3">
    <source>
        <dbReference type="EMBL" id="GGC26938.1"/>
    </source>
</evidence>
<feature type="domain" description="Anti-sigma K factor RskA C-terminal" evidence="2">
    <location>
        <begin position="115"/>
        <end position="272"/>
    </location>
</feature>
<evidence type="ECO:0000313" key="4">
    <source>
        <dbReference type="Proteomes" id="UP000636010"/>
    </source>
</evidence>
<reference evidence="4" key="1">
    <citation type="journal article" date="2019" name="Int. J. Syst. Evol. Microbiol.">
        <title>The Global Catalogue of Microorganisms (GCM) 10K type strain sequencing project: providing services to taxonomists for standard genome sequencing and annotation.</title>
        <authorList>
            <consortium name="The Broad Institute Genomics Platform"/>
            <consortium name="The Broad Institute Genome Sequencing Center for Infectious Disease"/>
            <person name="Wu L."/>
            <person name="Ma J."/>
        </authorList>
    </citation>
    <scope>NUCLEOTIDE SEQUENCE [LARGE SCALE GENOMIC DNA]</scope>
    <source>
        <strain evidence="4">CGMCC 1.10832</strain>
    </source>
</reference>
<organism evidence="3 4">
    <name type="scientific">Marivirga lumbricoides</name>
    <dbReference type="NCBI Taxonomy" id="1046115"/>
    <lineage>
        <taxon>Bacteria</taxon>
        <taxon>Pseudomonadati</taxon>
        <taxon>Bacteroidota</taxon>
        <taxon>Cytophagia</taxon>
        <taxon>Cytophagales</taxon>
        <taxon>Marivirgaceae</taxon>
        <taxon>Marivirga</taxon>
    </lineage>
</organism>
<keyword evidence="1" id="KW-1133">Transmembrane helix</keyword>
<dbReference type="RefSeq" id="WP_188460949.1">
    <property type="nucleotide sequence ID" value="NZ_BAABHU010000003.1"/>
</dbReference>
<feature type="transmembrane region" description="Helical" evidence="1">
    <location>
        <begin position="109"/>
        <end position="131"/>
    </location>
</feature>